<organism evidence="3 4">
    <name type="scientific">Crateriforma conspicua</name>
    <dbReference type="NCBI Taxonomy" id="2527996"/>
    <lineage>
        <taxon>Bacteria</taxon>
        <taxon>Pseudomonadati</taxon>
        <taxon>Planctomycetota</taxon>
        <taxon>Planctomycetia</taxon>
        <taxon>Planctomycetales</taxon>
        <taxon>Planctomycetaceae</taxon>
        <taxon>Crateriforma</taxon>
    </lineage>
</organism>
<dbReference type="EMBL" id="SJPL01000001">
    <property type="protein sequence ID" value="TWT72083.1"/>
    <property type="molecule type" value="Genomic_DNA"/>
</dbReference>
<accession>A0A5C5YB62</accession>
<evidence type="ECO:0000259" key="2">
    <source>
        <dbReference type="Pfam" id="PF10108"/>
    </source>
</evidence>
<dbReference type="CDD" id="cd05782">
    <property type="entry name" value="DNA_polB_like1_exo"/>
    <property type="match status" value="1"/>
</dbReference>
<sequence length="330" mass="36618">MTQSVTYLVFDVESVADGDLIAKVRYPGEGLTPAEAIARYQSEIFEKSGTTFIPHTFQIPIAVVIAKLDAEFRMLDLVSLDEPHFRSHVITANFWKGWDMYRRPTWITFNGRSFDLPIMEMAAFRYGISLAKWFSGSGYKALRNRFNSEAHLDLQDLLTNFGAARLNGGLNLAAQLLGKPGKMGLNGEAVQQKYDEGGKMEISDYCRCDVLDTYFVFLRCMVLTGKLTLEQEIELVQQAKDFIQQRADDCQAYQDYLGQWGEWVDPWEAEAVDEADENADASDPSESGDGNDGSPAQPTTDSEPTSSPAEADSTADPQTDSAADVTPKTP</sequence>
<dbReference type="InterPro" id="IPR036397">
    <property type="entry name" value="RNaseH_sf"/>
</dbReference>
<feature type="region of interest" description="Disordered" evidence="1">
    <location>
        <begin position="273"/>
        <end position="330"/>
    </location>
</feature>
<comment type="caution">
    <text evidence="3">The sequence shown here is derived from an EMBL/GenBank/DDBJ whole genome shotgun (WGS) entry which is preliminary data.</text>
</comment>
<proteinExistence type="predicted"/>
<dbReference type="SUPFAM" id="SSF53098">
    <property type="entry name" value="Ribonuclease H-like"/>
    <property type="match status" value="1"/>
</dbReference>
<evidence type="ECO:0000313" key="3">
    <source>
        <dbReference type="EMBL" id="TWT72083.1"/>
    </source>
</evidence>
<dbReference type="RefSeq" id="WP_146440155.1">
    <property type="nucleotide sequence ID" value="NZ_SJPL01000001.1"/>
</dbReference>
<dbReference type="GO" id="GO:0004527">
    <property type="term" value="F:exonuclease activity"/>
    <property type="evidence" value="ECO:0007669"/>
    <property type="project" value="UniProtKB-KW"/>
</dbReference>
<feature type="domain" description="Predicted 3'-5' exonuclease PolB-like" evidence="2">
    <location>
        <begin position="51"/>
        <end position="260"/>
    </location>
</feature>
<protein>
    <submittedName>
        <fullName evidence="3">Putative 3'-5' exonuclease related to the exonuclease domain of PolB</fullName>
    </submittedName>
</protein>
<keyword evidence="3" id="KW-0540">Nuclease</keyword>
<evidence type="ECO:0000256" key="1">
    <source>
        <dbReference type="SAM" id="MobiDB-lite"/>
    </source>
</evidence>
<dbReference type="InterPro" id="IPR019288">
    <property type="entry name" value="3'-5'_exonuclease_PolB-like"/>
</dbReference>
<keyword evidence="4" id="KW-1185">Reference proteome</keyword>
<dbReference type="InterPro" id="IPR012337">
    <property type="entry name" value="RNaseH-like_sf"/>
</dbReference>
<dbReference type="Pfam" id="PF10108">
    <property type="entry name" value="DNA_pol_B_exo2"/>
    <property type="match status" value="1"/>
</dbReference>
<keyword evidence="3" id="KW-0269">Exonuclease</keyword>
<keyword evidence="3" id="KW-0378">Hydrolase</keyword>
<dbReference type="GO" id="GO:0003676">
    <property type="term" value="F:nucleic acid binding"/>
    <property type="evidence" value="ECO:0007669"/>
    <property type="project" value="InterPro"/>
</dbReference>
<gene>
    <name evidence="3" type="ORF">Pan14r_44000</name>
</gene>
<reference evidence="3 4" key="1">
    <citation type="submission" date="2019-02" db="EMBL/GenBank/DDBJ databases">
        <title>Deep-cultivation of Planctomycetes and their phenomic and genomic characterization uncovers novel biology.</title>
        <authorList>
            <person name="Wiegand S."/>
            <person name="Jogler M."/>
            <person name="Boedeker C."/>
            <person name="Pinto D."/>
            <person name="Vollmers J."/>
            <person name="Rivas-Marin E."/>
            <person name="Kohn T."/>
            <person name="Peeters S.H."/>
            <person name="Heuer A."/>
            <person name="Rast P."/>
            <person name="Oberbeckmann S."/>
            <person name="Bunk B."/>
            <person name="Jeske O."/>
            <person name="Meyerdierks A."/>
            <person name="Storesund J.E."/>
            <person name="Kallscheuer N."/>
            <person name="Luecker S."/>
            <person name="Lage O.M."/>
            <person name="Pohl T."/>
            <person name="Merkel B.J."/>
            <person name="Hornburger P."/>
            <person name="Mueller R.-W."/>
            <person name="Bruemmer F."/>
            <person name="Labrenz M."/>
            <person name="Spormann A.M."/>
            <person name="Op Den Camp H."/>
            <person name="Overmann J."/>
            <person name="Amann R."/>
            <person name="Jetten M.S.M."/>
            <person name="Mascher T."/>
            <person name="Medema M.H."/>
            <person name="Devos D.P."/>
            <person name="Kaster A.-K."/>
            <person name="Ovreas L."/>
            <person name="Rohde M."/>
            <person name="Galperin M.Y."/>
            <person name="Jogler C."/>
        </authorList>
    </citation>
    <scope>NUCLEOTIDE SEQUENCE [LARGE SCALE GENOMIC DNA]</scope>
    <source>
        <strain evidence="3 4">Pan14r</strain>
    </source>
</reference>
<dbReference type="OrthoDB" id="272484at2"/>
<name>A0A5C5YB62_9PLAN</name>
<feature type="compositionally biased region" description="Polar residues" evidence="1">
    <location>
        <begin position="294"/>
        <end position="308"/>
    </location>
</feature>
<evidence type="ECO:0000313" key="4">
    <source>
        <dbReference type="Proteomes" id="UP000317238"/>
    </source>
</evidence>
<dbReference type="Gene3D" id="3.30.420.10">
    <property type="entry name" value="Ribonuclease H-like superfamily/Ribonuclease H"/>
    <property type="match status" value="1"/>
</dbReference>
<dbReference type="Proteomes" id="UP000317238">
    <property type="component" value="Unassembled WGS sequence"/>
</dbReference>
<dbReference type="AlphaFoldDB" id="A0A5C5YB62"/>